<gene>
    <name evidence="1" type="ORF">K4G66_14445</name>
</gene>
<name>A0AA49Q035_9BACT</name>
<dbReference type="InterPro" id="IPR025293">
    <property type="entry name" value="YfiR/HmsC-like"/>
</dbReference>
<accession>A0AA49Q035</accession>
<proteinExistence type="predicted"/>
<dbReference type="EMBL" id="CP120682">
    <property type="protein sequence ID" value="WKN39892.1"/>
    <property type="molecule type" value="Genomic_DNA"/>
</dbReference>
<organism evidence="1">
    <name type="scientific">Roseihalotalea indica</name>
    <dbReference type="NCBI Taxonomy" id="2867963"/>
    <lineage>
        <taxon>Bacteria</taxon>
        <taxon>Pseudomonadati</taxon>
        <taxon>Bacteroidota</taxon>
        <taxon>Cytophagia</taxon>
        <taxon>Cytophagales</taxon>
        <taxon>Catalimonadaceae</taxon>
        <taxon>Roseihalotalea</taxon>
    </lineage>
</organism>
<dbReference type="Pfam" id="PF13689">
    <property type="entry name" value="DUF4154"/>
    <property type="match status" value="1"/>
</dbReference>
<reference evidence="1" key="1">
    <citation type="journal article" date="2023" name="Comput. Struct. Biotechnol. J.">
        <title>Discovery of a novel marine Bacteroidetes with a rich repertoire of carbohydrate-active enzymes.</title>
        <authorList>
            <person name="Chen B."/>
            <person name="Liu G."/>
            <person name="Chen Q."/>
            <person name="Wang H."/>
            <person name="Liu L."/>
            <person name="Tang K."/>
        </authorList>
    </citation>
    <scope>NUCLEOTIDE SEQUENCE</scope>
    <source>
        <strain evidence="1">TK19036</strain>
    </source>
</reference>
<dbReference type="AlphaFoldDB" id="A0AA49Q035"/>
<protein>
    <submittedName>
        <fullName evidence="1">YfiR family protein</fullName>
    </submittedName>
</protein>
<sequence length="167" mass="18400">MKHVKHHQLILVIVGLLYCTSSYAQISTRKLEAIYLYNFTKYINFPTTSGFKIGVLQETEIADELQNNLKSKGSIEVKMISSIGEAQNCNIIYIPRTKSSHLNELVSQVSKSGVLIVTEEDLANQGAPVSFVIDGSKLRFKINKLALEQTGLQASSSLLSLAIIVEA</sequence>
<evidence type="ECO:0000313" key="1">
    <source>
        <dbReference type="EMBL" id="WKN39892.1"/>
    </source>
</evidence>
<reference evidence="1" key="2">
    <citation type="journal article" date="2024" name="Antonie Van Leeuwenhoek">
        <title>Roseihalotalea indica gen. nov., sp. nov., a halophilic Bacteroidetes from mesopelagic Southwest Indian Ocean with higher carbohydrate metabolic potential.</title>
        <authorList>
            <person name="Chen B."/>
            <person name="Zhang M."/>
            <person name="Lin D."/>
            <person name="Ye J."/>
            <person name="Tang K."/>
        </authorList>
    </citation>
    <scope>NUCLEOTIDE SEQUENCE</scope>
    <source>
        <strain evidence="1">TK19036</strain>
    </source>
</reference>